<feature type="transmembrane region" description="Helical" evidence="2">
    <location>
        <begin position="27"/>
        <end position="50"/>
    </location>
</feature>
<dbReference type="RefSeq" id="WP_332460895.1">
    <property type="nucleotide sequence ID" value="NZ_JBHSOG010000023.1"/>
</dbReference>
<dbReference type="PANTHER" id="PTHR34351">
    <property type="entry name" value="SLR1927 PROTEIN-RELATED"/>
    <property type="match status" value="1"/>
</dbReference>
<keyword evidence="2" id="KW-1133">Transmembrane helix</keyword>
<gene>
    <name evidence="3" type="ORF">ACFPTN_06095</name>
</gene>
<feature type="region of interest" description="Disordered" evidence="1">
    <location>
        <begin position="185"/>
        <end position="215"/>
    </location>
</feature>
<protein>
    <submittedName>
        <fullName evidence="3">DUF58 domain-containing protein</fullName>
    </submittedName>
</protein>
<organism evidence="3 4">
    <name type="scientific">Thauera sinica</name>
    <dbReference type="NCBI Taxonomy" id="2665146"/>
    <lineage>
        <taxon>Bacteria</taxon>
        <taxon>Pseudomonadati</taxon>
        <taxon>Pseudomonadota</taxon>
        <taxon>Betaproteobacteria</taxon>
        <taxon>Rhodocyclales</taxon>
        <taxon>Zoogloeaceae</taxon>
        <taxon>Thauera</taxon>
    </lineage>
</organism>
<evidence type="ECO:0000313" key="4">
    <source>
        <dbReference type="Proteomes" id="UP001595974"/>
    </source>
</evidence>
<dbReference type="PANTHER" id="PTHR34351:SF1">
    <property type="entry name" value="SLR1927 PROTEIN"/>
    <property type="match status" value="1"/>
</dbReference>
<feature type="transmembrane region" description="Helical" evidence="2">
    <location>
        <begin position="56"/>
        <end position="76"/>
    </location>
</feature>
<comment type="caution">
    <text evidence="3">The sequence shown here is derived from an EMBL/GenBank/DDBJ whole genome shotgun (WGS) entry which is preliminary data.</text>
</comment>
<feature type="compositionally biased region" description="Basic and acidic residues" evidence="1">
    <location>
        <begin position="199"/>
        <end position="215"/>
    </location>
</feature>
<keyword evidence="4" id="KW-1185">Reference proteome</keyword>
<evidence type="ECO:0000256" key="1">
    <source>
        <dbReference type="SAM" id="MobiDB-lite"/>
    </source>
</evidence>
<name>A0ABW1ANY8_9RHOO</name>
<accession>A0ABW1ANY8</accession>
<proteinExistence type="predicted"/>
<keyword evidence="2" id="KW-0472">Membrane</keyword>
<sequence>MRGALDRWLFHLKVPETAPIRLTQRRIYVLPTSAGFGLAAALLAMLVASINYSLSLGFGLTFLIAGVAVASIVHAFRNLFGLGVQPGRCAPVFCGDDARFVLRIANPRAARRPALRLRALGGRTDFELAASDTATVELACPTTLRGTLPAGRTILETTWPLGLIRAWSVFVPDLDCIVYPKPEADAPPLPAGSPGGGSGHREAGEGDDDFHGLRPYRDSDSPRHVAWKALARGAPMLTKQYTGLGGGDVLLGWNDLPPALDDEARLSRLTAWILAAERTGRRYALRLPGTYLDAGQGDAHLHRCLRALTAHRPHAGPQVDARLDAR</sequence>
<keyword evidence="2" id="KW-0812">Transmembrane</keyword>
<dbReference type="EMBL" id="JBHSOG010000023">
    <property type="protein sequence ID" value="MFC5768938.1"/>
    <property type="molecule type" value="Genomic_DNA"/>
</dbReference>
<dbReference type="Proteomes" id="UP001595974">
    <property type="component" value="Unassembled WGS sequence"/>
</dbReference>
<evidence type="ECO:0000313" key="3">
    <source>
        <dbReference type="EMBL" id="MFC5768938.1"/>
    </source>
</evidence>
<reference evidence="4" key="1">
    <citation type="journal article" date="2019" name="Int. J. Syst. Evol. Microbiol.">
        <title>The Global Catalogue of Microorganisms (GCM) 10K type strain sequencing project: providing services to taxonomists for standard genome sequencing and annotation.</title>
        <authorList>
            <consortium name="The Broad Institute Genomics Platform"/>
            <consortium name="The Broad Institute Genome Sequencing Center for Infectious Disease"/>
            <person name="Wu L."/>
            <person name="Ma J."/>
        </authorList>
    </citation>
    <scope>NUCLEOTIDE SEQUENCE [LARGE SCALE GENOMIC DNA]</scope>
    <source>
        <strain evidence="4">SHR3</strain>
    </source>
</reference>
<evidence type="ECO:0000256" key="2">
    <source>
        <dbReference type="SAM" id="Phobius"/>
    </source>
</evidence>